<comment type="caution">
    <text evidence="1">The sequence shown here is derived from an EMBL/GenBank/DDBJ whole genome shotgun (WGS) entry which is preliminary data.</text>
</comment>
<accession>V8NCZ5</accession>
<evidence type="ECO:0000313" key="2">
    <source>
        <dbReference type="Proteomes" id="UP000018936"/>
    </source>
</evidence>
<organism evidence="1 2">
    <name type="scientific">Ophiophagus hannah</name>
    <name type="common">King cobra</name>
    <name type="synonym">Naja hannah</name>
    <dbReference type="NCBI Taxonomy" id="8665"/>
    <lineage>
        <taxon>Eukaryota</taxon>
        <taxon>Metazoa</taxon>
        <taxon>Chordata</taxon>
        <taxon>Craniata</taxon>
        <taxon>Vertebrata</taxon>
        <taxon>Euteleostomi</taxon>
        <taxon>Lepidosauria</taxon>
        <taxon>Squamata</taxon>
        <taxon>Bifurcata</taxon>
        <taxon>Unidentata</taxon>
        <taxon>Episquamata</taxon>
        <taxon>Toxicofera</taxon>
        <taxon>Serpentes</taxon>
        <taxon>Colubroidea</taxon>
        <taxon>Elapidae</taxon>
        <taxon>Elapinae</taxon>
        <taxon>Ophiophagus</taxon>
    </lineage>
</organism>
<evidence type="ECO:0000313" key="1">
    <source>
        <dbReference type="EMBL" id="ETE59457.1"/>
    </source>
</evidence>
<dbReference type="Proteomes" id="UP000018936">
    <property type="component" value="Unassembled WGS sequence"/>
</dbReference>
<proteinExistence type="predicted"/>
<reference evidence="1 2" key="1">
    <citation type="journal article" date="2013" name="Proc. Natl. Acad. Sci. U.S.A.">
        <title>The king cobra genome reveals dynamic gene evolution and adaptation in the snake venom system.</title>
        <authorList>
            <person name="Vonk F.J."/>
            <person name="Casewell N.R."/>
            <person name="Henkel C.V."/>
            <person name="Heimberg A.M."/>
            <person name="Jansen H.J."/>
            <person name="McCleary R.J."/>
            <person name="Kerkkamp H.M."/>
            <person name="Vos R.A."/>
            <person name="Guerreiro I."/>
            <person name="Calvete J.J."/>
            <person name="Wuster W."/>
            <person name="Woods A.E."/>
            <person name="Logan J.M."/>
            <person name="Harrison R.A."/>
            <person name="Castoe T.A."/>
            <person name="de Koning A.P."/>
            <person name="Pollock D.D."/>
            <person name="Yandell M."/>
            <person name="Calderon D."/>
            <person name="Renjifo C."/>
            <person name="Currier R.B."/>
            <person name="Salgado D."/>
            <person name="Pla D."/>
            <person name="Sanz L."/>
            <person name="Hyder A.S."/>
            <person name="Ribeiro J.M."/>
            <person name="Arntzen J.W."/>
            <person name="van den Thillart G.E."/>
            <person name="Boetzer M."/>
            <person name="Pirovano W."/>
            <person name="Dirks R.P."/>
            <person name="Spaink H.P."/>
            <person name="Duboule D."/>
            <person name="McGlinn E."/>
            <person name="Kini R.M."/>
            <person name="Richardson M.K."/>
        </authorList>
    </citation>
    <scope>NUCLEOTIDE SEQUENCE</scope>
    <source>
        <tissue evidence="1">Blood</tissue>
    </source>
</reference>
<gene>
    <name evidence="1" type="ORF">L345_14816</name>
</gene>
<dbReference type="AlphaFoldDB" id="V8NCZ5"/>
<name>V8NCZ5_OPHHA</name>
<protein>
    <submittedName>
        <fullName evidence="1">Uncharacterized protein</fullName>
    </submittedName>
</protein>
<feature type="non-terminal residue" evidence="1">
    <location>
        <position position="1"/>
    </location>
</feature>
<dbReference type="EMBL" id="AZIM01005565">
    <property type="protein sequence ID" value="ETE59457.1"/>
    <property type="molecule type" value="Genomic_DNA"/>
</dbReference>
<sequence length="279" mass="31598">MCGAPPAKDGALLKKCFSRSAFPNMNSLKRWEAWTLRVASPPITIPPLVSPLNFVALENLSVQKLSGRERERERERAPLLHFSPEGLKANACDLSFAPSRCVYSAPLHGYQLRMPSFLKGEWLQWISPFYDKVFTHKRGLLPVIVKINSQRFPPMIQCLYQGGTLFSKASEVRTRSNGWKLNRGERSNLELRRNFLSWVILCTPGKCVPHFADRVSCWNRVGLEDLQVDGNVCFGDGHKRQNVKRSVIFLQSLPLSSIQNTQEKRGTPDLHARVPASDI</sequence>
<keyword evidence="2" id="KW-1185">Reference proteome</keyword>